<evidence type="ECO:0000313" key="1">
    <source>
        <dbReference type="EMBL" id="RAW18094.1"/>
    </source>
</evidence>
<sequence length="107" mass="12009">MGKELDQAIFGIITHLVTSAPTSLQETPSLAAFRMVDAAHRLMELVNENDTFQQDEFLQSARAEYMANFNLVMTDPDAFDAWLASYVQSFTREALRRAHADSRAPDA</sequence>
<dbReference type="OrthoDB" id="5195849at2"/>
<keyword evidence="2" id="KW-1185">Reference proteome</keyword>
<accession>A0A329R0E6</accession>
<gene>
    <name evidence="1" type="ORF">DPM12_04515</name>
</gene>
<reference evidence="1 2" key="1">
    <citation type="submission" date="2018-06" db="EMBL/GenBank/DDBJ databases">
        <title>Phytoactinopolyspora halophila sp. nov., a novel halophilic actinomycete isolated from a saline soil in China.</title>
        <authorList>
            <person name="Tang S.-K."/>
        </authorList>
    </citation>
    <scope>NUCLEOTIDE SEQUENCE [LARGE SCALE GENOMIC DNA]</scope>
    <source>
        <strain evidence="1 2">YIM 96934</strain>
    </source>
</reference>
<dbReference type="Proteomes" id="UP000250462">
    <property type="component" value="Unassembled WGS sequence"/>
</dbReference>
<dbReference type="InterPro" id="IPR046074">
    <property type="entry name" value="DUF6092"/>
</dbReference>
<dbReference type="AlphaFoldDB" id="A0A329R0E6"/>
<name>A0A329R0E6_9ACTN</name>
<proteinExistence type="predicted"/>
<organism evidence="1 2">
    <name type="scientific">Phytoactinopolyspora halophila</name>
    <dbReference type="NCBI Taxonomy" id="1981511"/>
    <lineage>
        <taxon>Bacteria</taxon>
        <taxon>Bacillati</taxon>
        <taxon>Actinomycetota</taxon>
        <taxon>Actinomycetes</taxon>
        <taxon>Jiangellales</taxon>
        <taxon>Jiangellaceae</taxon>
        <taxon>Phytoactinopolyspora</taxon>
    </lineage>
</organism>
<dbReference type="RefSeq" id="WP_112257050.1">
    <property type="nucleotide sequence ID" value="NZ_QMIG01000002.1"/>
</dbReference>
<evidence type="ECO:0000313" key="2">
    <source>
        <dbReference type="Proteomes" id="UP000250462"/>
    </source>
</evidence>
<dbReference type="Pfam" id="PF19585">
    <property type="entry name" value="DUF6092"/>
    <property type="match status" value="1"/>
</dbReference>
<protein>
    <submittedName>
        <fullName evidence="1">Uncharacterized protein</fullName>
    </submittedName>
</protein>
<comment type="caution">
    <text evidence="1">The sequence shown here is derived from an EMBL/GenBank/DDBJ whole genome shotgun (WGS) entry which is preliminary data.</text>
</comment>
<dbReference type="EMBL" id="QMIG01000002">
    <property type="protein sequence ID" value="RAW18094.1"/>
    <property type="molecule type" value="Genomic_DNA"/>
</dbReference>